<evidence type="ECO:0000256" key="1">
    <source>
        <dbReference type="SAM" id="MobiDB-lite"/>
    </source>
</evidence>
<accession>A0A0E9V5B3</accession>
<organism evidence="2">
    <name type="scientific">Anguilla anguilla</name>
    <name type="common">European freshwater eel</name>
    <name type="synonym">Muraena anguilla</name>
    <dbReference type="NCBI Taxonomy" id="7936"/>
    <lineage>
        <taxon>Eukaryota</taxon>
        <taxon>Metazoa</taxon>
        <taxon>Chordata</taxon>
        <taxon>Craniata</taxon>
        <taxon>Vertebrata</taxon>
        <taxon>Euteleostomi</taxon>
        <taxon>Actinopterygii</taxon>
        <taxon>Neopterygii</taxon>
        <taxon>Teleostei</taxon>
        <taxon>Anguilliformes</taxon>
        <taxon>Anguillidae</taxon>
        <taxon>Anguilla</taxon>
    </lineage>
</organism>
<feature type="region of interest" description="Disordered" evidence="1">
    <location>
        <begin position="1"/>
        <end position="21"/>
    </location>
</feature>
<sequence length="21" mass="2251">MSSAQTSNHVNIPLPRLGKIS</sequence>
<dbReference type="AlphaFoldDB" id="A0A0E9V5B3"/>
<reference evidence="2" key="2">
    <citation type="journal article" date="2015" name="Fish Shellfish Immunol.">
        <title>Early steps in the European eel (Anguilla anguilla)-Vibrio vulnificus interaction in the gills: Role of the RtxA13 toxin.</title>
        <authorList>
            <person name="Callol A."/>
            <person name="Pajuelo D."/>
            <person name="Ebbesson L."/>
            <person name="Teles M."/>
            <person name="MacKenzie S."/>
            <person name="Amaro C."/>
        </authorList>
    </citation>
    <scope>NUCLEOTIDE SEQUENCE</scope>
</reference>
<feature type="compositionally biased region" description="Polar residues" evidence="1">
    <location>
        <begin position="1"/>
        <end position="10"/>
    </location>
</feature>
<name>A0A0E9V5B3_ANGAN</name>
<reference evidence="2" key="1">
    <citation type="submission" date="2014-11" db="EMBL/GenBank/DDBJ databases">
        <authorList>
            <person name="Amaro Gonzalez C."/>
        </authorList>
    </citation>
    <scope>NUCLEOTIDE SEQUENCE</scope>
</reference>
<protein>
    <submittedName>
        <fullName evidence="2">Uncharacterized protein</fullName>
    </submittedName>
</protein>
<evidence type="ECO:0000313" key="2">
    <source>
        <dbReference type="EMBL" id="JAH73206.1"/>
    </source>
</evidence>
<dbReference type="EMBL" id="GBXM01035371">
    <property type="protein sequence ID" value="JAH73206.1"/>
    <property type="molecule type" value="Transcribed_RNA"/>
</dbReference>
<proteinExistence type="predicted"/>